<name>X1J695_9ZZZZ</name>
<reference evidence="1" key="1">
    <citation type="journal article" date="2014" name="Front. Microbiol.">
        <title>High frequency of phylogenetically diverse reductive dehalogenase-homologous genes in deep subseafloor sedimentary metagenomes.</title>
        <authorList>
            <person name="Kawai M."/>
            <person name="Futagami T."/>
            <person name="Toyoda A."/>
            <person name="Takaki Y."/>
            <person name="Nishi S."/>
            <person name="Hori S."/>
            <person name="Arai W."/>
            <person name="Tsubouchi T."/>
            <person name="Morono Y."/>
            <person name="Uchiyama I."/>
            <person name="Ito T."/>
            <person name="Fujiyama A."/>
            <person name="Inagaki F."/>
            <person name="Takami H."/>
        </authorList>
    </citation>
    <scope>NUCLEOTIDE SEQUENCE</scope>
    <source>
        <strain evidence="1">Expedition CK06-06</strain>
    </source>
</reference>
<dbReference type="EMBL" id="BARU01026078">
    <property type="protein sequence ID" value="GAH73874.1"/>
    <property type="molecule type" value="Genomic_DNA"/>
</dbReference>
<comment type="caution">
    <text evidence="1">The sequence shown here is derived from an EMBL/GenBank/DDBJ whole genome shotgun (WGS) entry which is preliminary data.</text>
</comment>
<gene>
    <name evidence="1" type="ORF">S03H2_41936</name>
</gene>
<sequence>MHHARKAKWWLVLAAVLALAPAIEVLAEPVAADEAPALRWQ</sequence>
<evidence type="ECO:0000313" key="1">
    <source>
        <dbReference type="EMBL" id="GAH73874.1"/>
    </source>
</evidence>
<protein>
    <submittedName>
        <fullName evidence="1">Uncharacterized protein</fullName>
    </submittedName>
</protein>
<proteinExistence type="predicted"/>
<feature type="non-terminal residue" evidence="1">
    <location>
        <position position="41"/>
    </location>
</feature>
<organism evidence="1">
    <name type="scientific">marine sediment metagenome</name>
    <dbReference type="NCBI Taxonomy" id="412755"/>
    <lineage>
        <taxon>unclassified sequences</taxon>
        <taxon>metagenomes</taxon>
        <taxon>ecological metagenomes</taxon>
    </lineage>
</organism>
<accession>X1J695</accession>
<dbReference type="AlphaFoldDB" id="X1J695"/>